<feature type="signal peptide" evidence="1">
    <location>
        <begin position="1"/>
        <end position="19"/>
    </location>
</feature>
<keyword evidence="3" id="KW-1185">Reference proteome</keyword>
<evidence type="ECO:0000256" key="1">
    <source>
        <dbReference type="SAM" id="SignalP"/>
    </source>
</evidence>
<accession>A0A2T5C6F7</accession>
<dbReference type="Gene3D" id="2.60.40.3620">
    <property type="match status" value="1"/>
</dbReference>
<dbReference type="RefSeq" id="WP_107820637.1">
    <property type="nucleotide sequence ID" value="NZ_OY782574.1"/>
</dbReference>
<organism evidence="2 3">
    <name type="scientific">Mangrovibacterium marinum</name>
    <dbReference type="NCBI Taxonomy" id="1639118"/>
    <lineage>
        <taxon>Bacteria</taxon>
        <taxon>Pseudomonadati</taxon>
        <taxon>Bacteroidota</taxon>
        <taxon>Bacteroidia</taxon>
        <taxon>Marinilabiliales</taxon>
        <taxon>Prolixibacteraceae</taxon>
        <taxon>Mangrovibacterium</taxon>
    </lineage>
</organism>
<sequence>MKRIILFLLATCAVFTLQAKNWTIIGEALENDTTLLEQDATNTNVYKYMGEITTGEFKLSDGTNVYVPVCGINDPMGQQIGMEIQADTSQVGFGVKYVSPSKIYIMTVVDGPNPTLEVELAEIYTHLYLIGGPVNTTGSGWQLSDALELEKDTADRFVFYYHGFLKYNSSGDEPGAIKFLTSKSSWDPAFHPAGNVNQALIQASKMRQEGADTKWEIPADGSGNGYYVIKLNTLDETIEVQFTPSDADYPSVVYLTGDAMPCGWVNDFPETMTTTNLLEGKYQWTGNVVPGKFKFLKAKSYWGSCYVSTVEDQLIESGWSYPVIYEDWGETSVNDYKFVFSEPTACTIYLDLSEMKVRVSYGTTVGINDLENQTGQYSIIGYNGTIKASSPDLLPMRIIVYSIDGRMKYSNSFVSNTEFRIQKGFYIVVLTDLQNRVCKKEKLIL</sequence>
<feature type="chain" id="PRO_5015548958" evidence="1">
    <location>
        <begin position="20"/>
        <end position="445"/>
    </location>
</feature>
<name>A0A2T5C6F7_9BACT</name>
<gene>
    <name evidence="2" type="ORF">C8N47_101184</name>
</gene>
<comment type="caution">
    <text evidence="2">The sequence shown here is derived from an EMBL/GenBank/DDBJ whole genome shotgun (WGS) entry which is preliminary data.</text>
</comment>
<dbReference type="AlphaFoldDB" id="A0A2T5C6F7"/>
<dbReference type="EMBL" id="QAAD01000001">
    <property type="protein sequence ID" value="PTN10535.1"/>
    <property type="molecule type" value="Genomic_DNA"/>
</dbReference>
<reference evidence="2 3" key="1">
    <citation type="submission" date="2018-04" db="EMBL/GenBank/DDBJ databases">
        <title>Genomic Encyclopedia of Archaeal and Bacterial Type Strains, Phase II (KMG-II): from individual species to whole genera.</title>
        <authorList>
            <person name="Goeker M."/>
        </authorList>
    </citation>
    <scope>NUCLEOTIDE SEQUENCE [LARGE SCALE GENOMIC DNA]</scope>
    <source>
        <strain evidence="2 3">DSM 28823</strain>
    </source>
</reference>
<evidence type="ECO:0000313" key="2">
    <source>
        <dbReference type="EMBL" id="PTN10535.1"/>
    </source>
</evidence>
<dbReference type="Proteomes" id="UP000243525">
    <property type="component" value="Unassembled WGS sequence"/>
</dbReference>
<protein>
    <submittedName>
        <fullName evidence="2">Uncharacterized protein DUF5019</fullName>
    </submittedName>
</protein>
<proteinExistence type="predicted"/>
<dbReference type="OrthoDB" id="1063724at2"/>
<keyword evidence="1" id="KW-0732">Signal</keyword>
<evidence type="ECO:0000313" key="3">
    <source>
        <dbReference type="Proteomes" id="UP000243525"/>
    </source>
</evidence>